<dbReference type="EMBL" id="CP144745">
    <property type="protein sequence ID" value="WVZ48846.1"/>
    <property type="molecule type" value="Genomic_DNA"/>
</dbReference>
<organism evidence="2 3">
    <name type="scientific">Paspalum notatum var. saurae</name>
    <dbReference type="NCBI Taxonomy" id="547442"/>
    <lineage>
        <taxon>Eukaryota</taxon>
        <taxon>Viridiplantae</taxon>
        <taxon>Streptophyta</taxon>
        <taxon>Embryophyta</taxon>
        <taxon>Tracheophyta</taxon>
        <taxon>Spermatophyta</taxon>
        <taxon>Magnoliopsida</taxon>
        <taxon>Liliopsida</taxon>
        <taxon>Poales</taxon>
        <taxon>Poaceae</taxon>
        <taxon>PACMAD clade</taxon>
        <taxon>Panicoideae</taxon>
        <taxon>Andropogonodae</taxon>
        <taxon>Paspaleae</taxon>
        <taxon>Paspalinae</taxon>
        <taxon>Paspalum</taxon>
    </lineage>
</organism>
<evidence type="ECO:0000256" key="1">
    <source>
        <dbReference type="SAM" id="MobiDB-lite"/>
    </source>
</evidence>
<sequence>MSSNSPSTFRSTSRVSRLTAPQVFKVAGGANITGGVSGLILERARKGYKKNRNTGMQGVMEQSLRKRGYPGKGVGTARDVSSSLRKR</sequence>
<evidence type="ECO:0000313" key="2">
    <source>
        <dbReference type="EMBL" id="WVZ48846.1"/>
    </source>
</evidence>
<accession>A0AAQ3PLB6</accession>
<proteinExistence type="predicted"/>
<keyword evidence="3" id="KW-1185">Reference proteome</keyword>
<evidence type="ECO:0000313" key="3">
    <source>
        <dbReference type="Proteomes" id="UP001341281"/>
    </source>
</evidence>
<feature type="non-terminal residue" evidence="2">
    <location>
        <position position="1"/>
    </location>
</feature>
<name>A0AAQ3PLB6_PASNO</name>
<gene>
    <name evidence="2" type="ORF">U9M48_000248</name>
</gene>
<dbReference type="AlphaFoldDB" id="A0AAQ3PLB6"/>
<reference evidence="2 3" key="1">
    <citation type="submission" date="2024-02" db="EMBL/GenBank/DDBJ databases">
        <title>High-quality chromosome-scale genome assembly of Pensacola bahiagrass (Paspalum notatum Flugge var. saurae).</title>
        <authorList>
            <person name="Vega J.M."/>
            <person name="Podio M."/>
            <person name="Orjuela J."/>
            <person name="Siena L.A."/>
            <person name="Pessino S.C."/>
            <person name="Combes M.C."/>
            <person name="Mariac C."/>
            <person name="Albertini E."/>
            <person name="Pupilli F."/>
            <person name="Ortiz J.P.A."/>
            <person name="Leblanc O."/>
        </authorList>
    </citation>
    <scope>NUCLEOTIDE SEQUENCE [LARGE SCALE GENOMIC DNA]</scope>
    <source>
        <strain evidence="2">R1</strain>
        <tissue evidence="2">Leaf</tissue>
    </source>
</reference>
<dbReference type="Proteomes" id="UP001341281">
    <property type="component" value="Chromosome 01"/>
</dbReference>
<protein>
    <submittedName>
        <fullName evidence="2">Uncharacterized protein</fullName>
    </submittedName>
</protein>
<feature type="region of interest" description="Disordered" evidence="1">
    <location>
        <begin position="51"/>
        <end position="87"/>
    </location>
</feature>